<dbReference type="EMBL" id="JARKIB010000053">
    <property type="protein sequence ID" value="KAJ7754040.1"/>
    <property type="molecule type" value="Genomic_DNA"/>
</dbReference>
<dbReference type="Proteomes" id="UP001215598">
    <property type="component" value="Unassembled WGS sequence"/>
</dbReference>
<evidence type="ECO:0000313" key="2">
    <source>
        <dbReference type="EMBL" id="KAJ7754040.1"/>
    </source>
</evidence>
<feature type="region of interest" description="Disordered" evidence="1">
    <location>
        <begin position="387"/>
        <end position="423"/>
    </location>
</feature>
<protein>
    <submittedName>
        <fullName evidence="2">Uncharacterized protein</fullName>
    </submittedName>
</protein>
<evidence type="ECO:0000313" key="3">
    <source>
        <dbReference type="Proteomes" id="UP001215598"/>
    </source>
</evidence>
<organism evidence="2 3">
    <name type="scientific">Mycena metata</name>
    <dbReference type="NCBI Taxonomy" id="1033252"/>
    <lineage>
        <taxon>Eukaryota</taxon>
        <taxon>Fungi</taxon>
        <taxon>Dikarya</taxon>
        <taxon>Basidiomycota</taxon>
        <taxon>Agaricomycotina</taxon>
        <taxon>Agaricomycetes</taxon>
        <taxon>Agaricomycetidae</taxon>
        <taxon>Agaricales</taxon>
        <taxon>Marasmiineae</taxon>
        <taxon>Mycenaceae</taxon>
        <taxon>Mycena</taxon>
    </lineage>
</organism>
<accession>A0AAD7IZT1</accession>
<name>A0AAD7IZT1_9AGAR</name>
<feature type="compositionally biased region" description="Gly residues" evidence="1">
    <location>
        <begin position="406"/>
        <end position="416"/>
    </location>
</feature>
<evidence type="ECO:0000256" key="1">
    <source>
        <dbReference type="SAM" id="MobiDB-lite"/>
    </source>
</evidence>
<sequence>MFLTAESKSQIVSVLHRDTPTLPRQARHGTARHGFFPGPYLPPCFEGGIYAQNPGLVELWPFKRRFNSSFNSRSAQKPQVMDLCVNGPQMFSLNKLEDPRASRASRGWDHDDLSLEFTVYHLFRLEVRVGSTLLWVEHNVHHSTFKIHASARSDAAMALHEADFETGYTSLVGRADASLQPQMPHSTSFYRFTGVIEYARVKPGIRQLKTPWRLFDGEQAMMTRFSSTSAYLWQLHHRRQRPEDRDQPVAYFLGNGGTATALTVTVTRRKIGNATDVVLERAPQLQPHSQRHSSRRGPIRPRLFVQYSESAALRISIRDFTREGGIYAQTACGERRTGKAARRERVGAISARLPTTAGKQYGLVGTKTRGRRGQESGEEDVIISGMARRRRARERGRWSAKAAGRPAGGRNNGGNGVSTRELLLPRDGGNFGCGRGAKRYERRG</sequence>
<keyword evidence="3" id="KW-1185">Reference proteome</keyword>
<gene>
    <name evidence="2" type="ORF">B0H16DRAFT_1690610</name>
</gene>
<proteinExistence type="predicted"/>
<comment type="caution">
    <text evidence="2">The sequence shown here is derived from an EMBL/GenBank/DDBJ whole genome shotgun (WGS) entry which is preliminary data.</text>
</comment>
<dbReference type="AlphaFoldDB" id="A0AAD7IZT1"/>
<reference evidence="2" key="1">
    <citation type="submission" date="2023-03" db="EMBL/GenBank/DDBJ databases">
        <title>Massive genome expansion in bonnet fungi (Mycena s.s.) driven by repeated elements and novel gene families across ecological guilds.</title>
        <authorList>
            <consortium name="Lawrence Berkeley National Laboratory"/>
            <person name="Harder C.B."/>
            <person name="Miyauchi S."/>
            <person name="Viragh M."/>
            <person name="Kuo A."/>
            <person name="Thoen E."/>
            <person name="Andreopoulos B."/>
            <person name="Lu D."/>
            <person name="Skrede I."/>
            <person name="Drula E."/>
            <person name="Henrissat B."/>
            <person name="Morin E."/>
            <person name="Kohler A."/>
            <person name="Barry K."/>
            <person name="LaButti K."/>
            <person name="Morin E."/>
            <person name="Salamov A."/>
            <person name="Lipzen A."/>
            <person name="Mereny Z."/>
            <person name="Hegedus B."/>
            <person name="Baldrian P."/>
            <person name="Stursova M."/>
            <person name="Weitz H."/>
            <person name="Taylor A."/>
            <person name="Grigoriev I.V."/>
            <person name="Nagy L.G."/>
            <person name="Martin F."/>
            <person name="Kauserud H."/>
        </authorList>
    </citation>
    <scope>NUCLEOTIDE SEQUENCE</scope>
    <source>
        <strain evidence="2">CBHHK182m</strain>
    </source>
</reference>